<dbReference type="OrthoDB" id="8251639at2759"/>
<dbReference type="EMBL" id="CAJVCH010061514">
    <property type="protein sequence ID" value="CAG7719443.1"/>
    <property type="molecule type" value="Genomic_DNA"/>
</dbReference>
<dbReference type="AlphaFoldDB" id="A0A8J2JFW1"/>
<comment type="subcellular location">
    <subcellularLocation>
        <location evidence="1">Membrane</location>
        <topology evidence="1">Multi-pass membrane protein</topology>
    </subcellularLocation>
</comment>
<evidence type="ECO:0000313" key="7">
    <source>
        <dbReference type="EMBL" id="CAG7719443.1"/>
    </source>
</evidence>
<evidence type="ECO:0000256" key="1">
    <source>
        <dbReference type="ARBA" id="ARBA00004141"/>
    </source>
</evidence>
<dbReference type="GO" id="GO:0016020">
    <property type="term" value="C:membrane"/>
    <property type="evidence" value="ECO:0007669"/>
    <property type="project" value="UniProtKB-SubCell"/>
</dbReference>
<dbReference type="PANTHER" id="PTHR22911">
    <property type="entry name" value="ACYL-MALONYL CONDENSING ENZYME-RELATED"/>
    <property type="match status" value="1"/>
</dbReference>
<evidence type="ECO:0000256" key="3">
    <source>
        <dbReference type="ARBA" id="ARBA00022989"/>
    </source>
</evidence>
<feature type="transmembrane region" description="Helical" evidence="6">
    <location>
        <begin position="360"/>
        <end position="378"/>
    </location>
</feature>
<feature type="region of interest" description="Disordered" evidence="5">
    <location>
        <begin position="1"/>
        <end position="71"/>
    </location>
</feature>
<feature type="transmembrane region" description="Helical" evidence="6">
    <location>
        <begin position="207"/>
        <end position="227"/>
    </location>
</feature>
<protein>
    <submittedName>
        <fullName evidence="7">Uncharacterized protein</fullName>
    </submittedName>
</protein>
<evidence type="ECO:0000256" key="4">
    <source>
        <dbReference type="ARBA" id="ARBA00023136"/>
    </source>
</evidence>
<dbReference type="PANTHER" id="PTHR22911:SF6">
    <property type="entry name" value="SOLUTE CARRIER FAMILY 35 MEMBER G1"/>
    <property type="match status" value="1"/>
</dbReference>
<evidence type="ECO:0000256" key="6">
    <source>
        <dbReference type="SAM" id="Phobius"/>
    </source>
</evidence>
<evidence type="ECO:0000313" key="8">
    <source>
        <dbReference type="Proteomes" id="UP000708208"/>
    </source>
</evidence>
<feature type="transmembrane region" description="Helical" evidence="6">
    <location>
        <begin position="239"/>
        <end position="260"/>
    </location>
</feature>
<accession>A0A8J2JFW1</accession>
<keyword evidence="2 6" id="KW-0812">Transmembrane</keyword>
<feature type="transmembrane region" description="Helical" evidence="6">
    <location>
        <begin position="83"/>
        <end position="102"/>
    </location>
</feature>
<proteinExistence type="predicted"/>
<evidence type="ECO:0000256" key="2">
    <source>
        <dbReference type="ARBA" id="ARBA00022692"/>
    </source>
</evidence>
<sequence>MTTKEPEDDGVSFSSDITIEAEDETVSVEVTDTRRAHWSPDVVDRRNSRGRSSTNNGLQNSSDNPLGEGASPEESLPVKLLKILLELLPSLSLTCVAQFIYLMVGISFYLIGLVIFQAVFWPSLGYVLYSLFIEKSRILEPISNFKNGHWVNIFIVQVHAIIMTANVLLMLLSIQCLDITVALALTFLPCLVIFLMEHILVHKSCSWELLVALILAYTGVVLITIPAVLTPHPLIERRYYNGIAASFGSSFLTIQASFILKYLKKRNIDESLIATSTGLLGTIICVIIGAPLRVLGPVSPINAGYISAIVVLVTLAVFLVVTKIVQGKSQRISISLNPDERNERPREREVVINYTSINRLRTCVFAFACFWGLFRQFYKHTVPTVFSVTGVTLIIGSFLFAMAYREWLIVINRDNQEPPESNENSPKSIHRKGPFQFFPWLFSRQPIFYIH</sequence>
<comment type="caution">
    <text evidence="7">The sequence shown here is derived from an EMBL/GenBank/DDBJ whole genome shotgun (WGS) entry which is preliminary data.</text>
</comment>
<feature type="transmembrane region" description="Helical" evidence="6">
    <location>
        <begin position="304"/>
        <end position="325"/>
    </location>
</feature>
<feature type="transmembrane region" description="Helical" evidence="6">
    <location>
        <begin position="384"/>
        <end position="404"/>
    </location>
</feature>
<feature type="transmembrane region" description="Helical" evidence="6">
    <location>
        <begin position="150"/>
        <end position="173"/>
    </location>
</feature>
<feature type="transmembrane region" description="Helical" evidence="6">
    <location>
        <begin position="108"/>
        <end position="129"/>
    </location>
</feature>
<keyword evidence="3 6" id="KW-1133">Transmembrane helix</keyword>
<organism evidence="7 8">
    <name type="scientific">Allacma fusca</name>
    <dbReference type="NCBI Taxonomy" id="39272"/>
    <lineage>
        <taxon>Eukaryota</taxon>
        <taxon>Metazoa</taxon>
        <taxon>Ecdysozoa</taxon>
        <taxon>Arthropoda</taxon>
        <taxon>Hexapoda</taxon>
        <taxon>Collembola</taxon>
        <taxon>Symphypleona</taxon>
        <taxon>Sminthuridae</taxon>
        <taxon>Allacma</taxon>
    </lineage>
</organism>
<reference evidence="7" key="1">
    <citation type="submission" date="2021-06" db="EMBL/GenBank/DDBJ databases">
        <authorList>
            <person name="Hodson N. C."/>
            <person name="Mongue J. A."/>
            <person name="Jaron S. K."/>
        </authorList>
    </citation>
    <scope>NUCLEOTIDE SEQUENCE</scope>
</reference>
<name>A0A8J2JFW1_9HEXA</name>
<keyword evidence="8" id="KW-1185">Reference proteome</keyword>
<feature type="compositionally biased region" description="Acidic residues" evidence="5">
    <location>
        <begin position="1"/>
        <end position="10"/>
    </location>
</feature>
<dbReference type="Proteomes" id="UP000708208">
    <property type="component" value="Unassembled WGS sequence"/>
</dbReference>
<keyword evidence="4 6" id="KW-0472">Membrane</keyword>
<feature type="transmembrane region" description="Helical" evidence="6">
    <location>
        <begin position="179"/>
        <end position="200"/>
    </location>
</feature>
<gene>
    <name evidence="7" type="ORF">AFUS01_LOCUS8768</name>
</gene>
<evidence type="ECO:0000256" key="5">
    <source>
        <dbReference type="SAM" id="MobiDB-lite"/>
    </source>
</evidence>
<feature type="transmembrane region" description="Helical" evidence="6">
    <location>
        <begin position="272"/>
        <end position="292"/>
    </location>
</feature>